<dbReference type="EMBL" id="CU928164">
    <property type="protein sequence ID" value="CAR17458.1"/>
    <property type="molecule type" value="Genomic_DNA"/>
</dbReference>
<protein>
    <submittedName>
        <fullName evidence="1">Uncharacterized protein</fullName>
    </submittedName>
</protein>
<gene>
    <name evidence="1" type="primary">ydjO</name>
    <name evidence="1" type="ordered locus">ECIAI39_1324</name>
</gene>
<proteinExistence type="predicted"/>
<organism evidence="1 2">
    <name type="scientific">Escherichia coli O7:K1 (strain IAI39 / ExPEC)</name>
    <dbReference type="NCBI Taxonomy" id="585057"/>
    <lineage>
        <taxon>Bacteria</taxon>
        <taxon>Pseudomonadati</taxon>
        <taxon>Pseudomonadota</taxon>
        <taxon>Gammaproteobacteria</taxon>
        <taxon>Enterobacterales</taxon>
        <taxon>Enterobacteriaceae</taxon>
        <taxon>Escherichia</taxon>
    </lineage>
</organism>
<name>A0A0H3MFZ1_ECO7I</name>
<accession>A0A0H3MFZ1</accession>
<evidence type="ECO:0000313" key="1">
    <source>
        <dbReference type="EMBL" id="CAR17458.1"/>
    </source>
</evidence>
<evidence type="ECO:0000313" key="2">
    <source>
        <dbReference type="Proteomes" id="UP000000749"/>
    </source>
</evidence>
<reference evidence="2" key="1">
    <citation type="journal article" date="2009" name="PLoS Genet.">
        <title>Organised genome dynamics in the Escherichia coli species results in highly diverse adaptive paths.</title>
        <authorList>
            <person name="Touchon M."/>
            <person name="Hoede C."/>
            <person name="Tenaillon O."/>
            <person name="Barbe V."/>
            <person name="Baeriswyl S."/>
            <person name="Bidet P."/>
            <person name="Bingen E."/>
            <person name="Bonacorsi S."/>
            <person name="Bouchier C."/>
            <person name="Bouvet O."/>
            <person name="Calteau A."/>
            <person name="Chiapello H."/>
            <person name="Clermont O."/>
            <person name="Cruveiller S."/>
            <person name="Danchin A."/>
            <person name="Diard M."/>
            <person name="Dossat C."/>
            <person name="Karoui M.E."/>
            <person name="Frapy E."/>
            <person name="Garry L."/>
            <person name="Ghigo J.M."/>
            <person name="Gilles A.M."/>
            <person name="Johnson J."/>
            <person name="Le Bouguenec C."/>
            <person name="Lescat M."/>
            <person name="Mangenot S."/>
            <person name="Martinez-Jehanne V."/>
            <person name="Matic I."/>
            <person name="Nassif X."/>
            <person name="Oztas S."/>
            <person name="Petit M.A."/>
            <person name="Pichon C."/>
            <person name="Rouy Z."/>
            <person name="Ruf C.S."/>
            <person name="Schneider D."/>
            <person name="Tourret J."/>
            <person name="Vacherie B."/>
            <person name="Vallenet D."/>
            <person name="Medigue C."/>
            <person name="Rocha E.P.C."/>
            <person name="Denamur E."/>
        </authorList>
    </citation>
    <scope>NUCLEOTIDE SEQUENCE [LARGE SCALE GENOMIC DNA]</scope>
    <source>
        <strain evidence="2">IAI39 / ExPEC</strain>
    </source>
</reference>
<dbReference type="STRING" id="585057.ECIAI39_1324"/>
<dbReference type="KEGG" id="ect:ECIAI39_1324"/>
<dbReference type="AlphaFoldDB" id="A0A0H3MFZ1"/>
<dbReference type="Proteomes" id="UP000000749">
    <property type="component" value="Chromosome"/>
</dbReference>
<sequence>MRREMLSTNLIQSNYGDLNIKSLAFDSFKERLQSTMTALTFFISTGQCDCDEIAESNFNYMIAYMSNINYDASKPGAPALSFDTYLQDNVKYRVIINNLYGSEIRIRGINKDFIGMDVTSVFRPEKMTNLINIKNRLVIHYLRTIYYEQNYIHPVGSIFAAIQKNESLLKFPSIISMLNISLLFNPLNLPGMGNGVLEDIMSISDSSLRKRLGYEVLSFSLQAHSLSQECIDKLAIFFADDLFQYESVCIAAMEHLKSKATVPIQNGPLPA</sequence>
<dbReference type="HOGENOM" id="CLU_090955_0_0_6"/>
<dbReference type="PATRIC" id="fig|585057.6.peg.1386"/>